<dbReference type="InterPro" id="IPR007472">
    <property type="entry name" value="N-end_Aminoacyl_Trfase_C"/>
</dbReference>
<gene>
    <name evidence="7" type="ORF">Agabi119p4_4641</name>
</gene>
<accession>A0A8H7F3Q4</accession>
<comment type="caution">
    <text evidence="7">The sequence shown here is derived from an EMBL/GenBank/DDBJ whole genome shotgun (WGS) entry which is preliminary data.</text>
</comment>
<keyword evidence="3" id="KW-0808">Transferase</keyword>
<dbReference type="GO" id="GO:0004057">
    <property type="term" value="F:arginyl-tRNA--protein transferase activity"/>
    <property type="evidence" value="ECO:0007669"/>
    <property type="project" value="UniProtKB-EC"/>
</dbReference>
<dbReference type="Proteomes" id="UP000629468">
    <property type="component" value="Unassembled WGS sequence"/>
</dbReference>
<feature type="domain" description="N-end rule aminoacyl transferase C-terminal" evidence="6">
    <location>
        <begin position="175"/>
        <end position="319"/>
    </location>
</feature>
<evidence type="ECO:0000256" key="4">
    <source>
        <dbReference type="ARBA" id="ARBA00023315"/>
    </source>
</evidence>
<dbReference type="Pfam" id="PF04376">
    <property type="entry name" value="ATE_N"/>
    <property type="match status" value="1"/>
</dbReference>
<proteinExistence type="inferred from homology"/>
<protein>
    <recommendedName>
        <fullName evidence="2">arginyltransferase</fullName>
        <ecNumber evidence="2">2.3.2.8</ecNumber>
    </recommendedName>
</protein>
<dbReference type="EC" id="2.3.2.8" evidence="2"/>
<dbReference type="PANTHER" id="PTHR21367">
    <property type="entry name" value="ARGININE-TRNA-PROTEIN TRANSFERASE 1"/>
    <property type="match status" value="1"/>
</dbReference>
<dbReference type="EMBL" id="JABXXO010000006">
    <property type="protein sequence ID" value="KAF7776248.1"/>
    <property type="molecule type" value="Genomic_DNA"/>
</dbReference>
<evidence type="ECO:0000256" key="2">
    <source>
        <dbReference type="ARBA" id="ARBA00012025"/>
    </source>
</evidence>
<evidence type="ECO:0000256" key="3">
    <source>
        <dbReference type="ARBA" id="ARBA00022679"/>
    </source>
</evidence>
<dbReference type="Pfam" id="PF04377">
    <property type="entry name" value="ATE_C"/>
    <property type="match status" value="1"/>
</dbReference>
<dbReference type="AlphaFoldDB" id="A0A8H7F3Q4"/>
<dbReference type="InterPro" id="IPR007471">
    <property type="entry name" value="N-end_Aminoacyl_Trfase_N"/>
</dbReference>
<sequence length="427" mass="49522">MTSTIYILDELEQVKSLGTPSGRSSHTCGYCSTPGLRSEESSSYYAAGLSAVRLTCEVYQKMIDRGWRRSGTWCYKPDLRLSCCPQYTIKLDALAFNPTRRQRKVVYRWNKFVLEGGESEAMVMDTDSKKSKTKNKQQKFNLFEAVHASEASFHSDKHPSHNFEIILEPASFSEEKYDLYVKYQLDIHNDTEKEPHQFERFLVTTPLTLEDIPYPSPPPAHLPKKYGSYHQLYRLDGKLIAMSVLDILPSCVSSVYFMYDKAWERFSLGKVSVLREVSMAKEIHDAGIPDMKYVYMGFYIQSCQKMRYKGDYHPSYLLDPETYDWYPLEKCLPMLEQNRYACFSEPTHSIAGDPPQDMLHAKPPRIVDTDVLDNVLILVRIRQPDDMQFLYPVYKTNLWKYDEIKEEYDAFIEGLGTEVAQKVVSKL</sequence>
<reference evidence="7 8" key="1">
    <citation type="journal article" name="Sci. Rep.">
        <title>Telomere-to-telomere assembled and centromere annotated genomes of the two main subspecies of the button mushroom Agaricus bisporus reveal especially polymorphic chromosome ends.</title>
        <authorList>
            <person name="Sonnenberg A.S.M."/>
            <person name="Sedaghat-Telgerd N."/>
            <person name="Lavrijssen B."/>
            <person name="Ohm R.A."/>
            <person name="Hendrickx P.M."/>
            <person name="Scholtmeijer K."/>
            <person name="Baars J.J.P."/>
            <person name="van Peer A."/>
        </authorList>
    </citation>
    <scope>NUCLEOTIDE SEQUENCE [LARGE SCALE GENOMIC DNA]</scope>
    <source>
        <strain evidence="7 8">H119_p4</strain>
    </source>
</reference>
<feature type="domain" description="N-end aminoacyl transferase N-terminal" evidence="5">
    <location>
        <begin position="26"/>
        <end position="104"/>
    </location>
</feature>
<dbReference type="PANTHER" id="PTHR21367:SF1">
    <property type="entry name" value="ARGINYL-TRNA--PROTEIN TRANSFERASE 1"/>
    <property type="match status" value="1"/>
</dbReference>
<evidence type="ECO:0000259" key="6">
    <source>
        <dbReference type="Pfam" id="PF04377"/>
    </source>
</evidence>
<dbReference type="GO" id="GO:0005737">
    <property type="term" value="C:cytoplasm"/>
    <property type="evidence" value="ECO:0007669"/>
    <property type="project" value="TreeGrafter"/>
</dbReference>
<dbReference type="InterPro" id="IPR030700">
    <property type="entry name" value="N-end_Aminoacyl_Trfase"/>
</dbReference>
<organism evidence="7 8">
    <name type="scientific">Agaricus bisporus var. burnettii</name>
    <dbReference type="NCBI Taxonomy" id="192524"/>
    <lineage>
        <taxon>Eukaryota</taxon>
        <taxon>Fungi</taxon>
        <taxon>Dikarya</taxon>
        <taxon>Basidiomycota</taxon>
        <taxon>Agaricomycotina</taxon>
        <taxon>Agaricomycetes</taxon>
        <taxon>Agaricomycetidae</taxon>
        <taxon>Agaricales</taxon>
        <taxon>Agaricineae</taxon>
        <taxon>Agaricaceae</taxon>
        <taxon>Agaricus</taxon>
    </lineage>
</organism>
<name>A0A8H7F3Q4_AGABI</name>
<dbReference type="SUPFAM" id="SSF55729">
    <property type="entry name" value="Acyl-CoA N-acyltransferases (Nat)"/>
    <property type="match status" value="1"/>
</dbReference>
<keyword evidence="4" id="KW-0012">Acyltransferase</keyword>
<evidence type="ECO:0000259" key="5">
    <source>
        <dbReference type="Pfam" id="PF04376"/>
    </source>
</evidence>
<comment type="similarity">
    <text evidence="1">Belongs to the R-transferase family.</text>
</comment>
<evidence type="ECO:0000313" key="8">
    <source>
        <dbReference type="Proteomes" id="UP000629468"/>
    </source>
</evidence>
<evidence type="ECO:0000256" key="1">
    <source>
        <dbReference type="ARBA" id="ARBA00009991"/>
    </source>
</evidence>
<dbReference type="InterPro" id="IPR016181">
    <property type="entry name" value="Acyl_CoA_acyltransferase"/>
</dbReference>
<evidence type="ECO:0000313" key="7">
    <source>
        <dbReference type="EMBL" id="KAF7776248.1"/>
    </source>
</evidence>